<evidence type="ECO:0000313" key="1">
    <source>
        <dbReference type="EMBL" id="MDR6218436.1"/>
    </source>
</evidence>
<evidence type="ECO:0000313" key="2">
    <source>
        <dbReference type="Proteomes" id="UP001185331"/>
    </source>
</evidence>
<name>A0AAE4BN73_9DEIO</name>
<proteinExistence type="predicted"/>
<organism evidence="1 2">
    <name type="scientific">Deinococcus soli</name>
    <name type="common">ex Cha et al. 2016</name>
    <dbReference type="NCBI Taxonomy" id="1309411"/>
    <lineage>
        <taxon>Bacteria</taxon>
        <taxon>Thermotogati</taxon>
        <taxon>Deinococcota</taxon>
        <taxon>Deinococci</taxon>
        <taxon>Deinococcales</taxon>
        <taxon>Deinococcaceae</taxon>
        <taxon>Deinococcus</taxon>
    </lineage>
</organism>
<dbReference type="AlphaFoldDB" id="A0AAE4BN73"/>
<sequence>MRNPSFNADGSDVTSVRRLRVKGMDVLVVRRGLDARVTLRSHRVGLSFITATFNWYRVRQRWIPTHASGRTLLGLPVRMAVLRDLHDRLERHQHLLLPLMT</sequence>
<reference evidence="1" key="1">
    <citation type="submission" date="2023-07" db="EMBL/GenBank/DDBJ databases">
        <title>Sorghum-associated microbial communities from plants grown in Nebraska, USA.</title>
        <authorList>
            <person name="Schachtman D."/>
        </authorList>
    </citation>
    <scope>NUCLEOTIDE SEQUENCE</scope>
    <source>
        <strain evidence="1">BE330</strain>
    </source>
</reference>
<dbReference type="EMBL" id="JAVDQK010000004">
    <property type="protein sequence ID" value="MDR6218436.1"/>
    <property type="molecule type" value="Genomic_DNA"/>
</dbReference>
<protein>
    <submittedName>
        <fullName evidence="1">Uncharacterized protein</fullName>
    </submittedName>
</protein>
<dbReference type="Proteomes" id="UP001185331">
    <property type="component" value="Unassembled WGS sequence"/>
</dbReference>
<dbReference type="RefSeq" id="WP_309854916.1">
    <property type="nucleotide sequence ID" value="NZ_JAVDQJ010000005.1"/>
</dbReference>
<gene>
    <name evidence="1" type="ORF">J2Y00_001999</name>
</gene>
<accession>A0AAE4BN73</accession>
<comment type="caution">
    <text evidence="1">The sequence shown here is derived from an EMBL/GenBank/DDBJ whole genome shotgun (WGS) entry which is preliminary data.</text>
</comment>